<keyword evidence="2" id="KW-1185">Reference proteome</keyword>
<gene>
    <name evidence="1" type="ORF">BDN70DRAFT_131851</name>
</gene>
<comment type="caution">
    <text evidence="1">The sequence shown here is derived from an EMBL/GenBank/DDBJ whole genome shotgun (WGS) entry which is preliminary data.</text>
</comment>
<accession>A0A9P5YX39</accession>
<evidence type="ECO:0000313" key="1">
    <source>
        <dbReference type="EMBL" id="KAF9477049.1"/>
    </source>
</evidence>
<protein>
    <submittedName>
        <fullName evidence="1">Uncharacterized protein</fullName>
    </submittedName>
</protein>
<reference evidence="1" key="1">
    <citation type="submission" date="2020-11" db="EMBL/GenBank/DDBJ databases">
        <authorList>
            <consortium name="DOE Joint Genome Institute"/>
            <person name="Ahrendt S."/>
            <person name="Riley R."/>
            <person name="Andreopoulos W."/>
            <person name="Labutti K."/>
            <person name="Pangilinan J."/>
            <person name="Ruiz-Duenas F.J."/>
            <person name="Barrasa J.M."/>
            <person name="Sanchez-Garcia M."/>
            <person name="Camarero S."/>
            <person name="Miyauchi S."/>
            <person name="Serrano A."/>
            <person name="Linde D."/>
            <person name="Babiker R."/>
            <person name="Drula E."/>
            <person name="Ayuso-Fernandez I."/>
            <person name="Pacheco R."/>
            <person name="Padilla G."/>
            <person name="Ferreira P."/>
            <person name="Barriuso J."/>
            <person name="Kellner H."/>
            <person name="Castanera R."/>
            <person name="Alfaro M."/>
            <person name="Ramirez L."/>
            <person name="Pisabarro A.G."/>
            <person name="Kuo A."/>
            <person name="Tritt A."/>
            <person name="Lipzen A."/>
            <person name="He G."/>
            <person name="Yan M."/>
            <person name="Ng V."/>
            <person name="Cullen D."/>
            <person name="Martin F."/>
            <person name="Rosso M.-N."/>
            <person name="Henrissat B."/>
            <person name="Hibbett D."/>
            <person name="Martinez A.T."/>
            <person name="Grigoriev I.V."/>
        </authorList>
    </citation>
    <scope>NUCLEOTIDE SEQUENCE</scope>
    <source>
        <strain evidence="1">CIRM-BRFM 674</strain>
    </source>
</reference>
<sequence>MLEPCTGTLKHLRFSTCFAAEWGHTDPLFGLSNELAKILRMDFAVETITMEIGFHHTSTLSHRNPKTWHKLDTVLTALAKWTTLEAVSLMLHYDTFGGPEDLVMETFISDLDFRKVSKRLGANFSIGTRHVPRDDSDLGFDNA</sequence>
<name>A0A9P5YX39_9AGAR</name>
<proteinExistence type="predicted"/>
<dbReference type="Proteomes" id="UP000807469">
    <property type="component" value="Unassembled WGS sequence"/>
</dbReference>
<dbReference type="AlphaFoldDB" id="A0A9P5YX39"/>
<organism evidence="1 2">
    <name type="scientific">Pholiota conissans</name>
    <dbReference type="NCBI Taxonomy" id="109636"/>
    <lineage>
        <taxon>Eukaryota</taxon>
        <taxon>Fungi</taxon>
        <taxon>Dikarya</taxon>
        <taxon>Basidiomycota</taxon>
        <taxon>Agaricomycotina</taxon>
        <taxon>Agaricomycetes</taxon>
        <taxon>Agaricomycetidae</taxon>
        <taxon>Agaricales</taxon>
        <taxon>Agaricineae</taxon>
        <taxon>Strophariaceae</taxon>
        <taxon>Pholiota</taxon>
    </lineage>
</organism>
<dbReference type="EMBL" id="MU155273">
    <property type="protein sequence ID" value="KAF9477049.1"/>
    <property type="molecule type" value="Genomic_DNA"/>
</dbReference>
<evidence type="ECO:0000313" key="2">
    <source>
        <dbReference type="Proteomes" id="UP000807469"/>
    </source>
</evidence>